<dbReference type="KEGG" id="vg:5184215"/>
<dbReference type="SUPFAM" id="SSF56349">
    <property type="entry name" value="DNA breaking-rejoining enzymes"/>
    <property type="match status" value="1"/>
</dbReference>
<evidence type="ECO:0000256" key="2">
    <source>
        <dbReference type="ARBA" id="ARBA00023172"/>
    </source>
</evidence>
<dbReference type="EMBL" id="DQ288858">
    <property type="protein sequence ID" value="ABQ52040.1"/>
    <property type="molecule type" value="Genomic_DNA"/>
</dbReference>
<dbReference type="GO" id="GO:0015074">
    <property type="term" value="P:DNA integration"/>
    <property type="evidence" value="ECO:0007669"/>
    <property type="project" value="InterPro"/>
</dbReference>
<dbReference type="Gene3D" id="1.10.443.10">
    <property type="entry name" value="Intergrase catalytic core"/>
    <property type="match status" value="1"/>
</dbReference>
<dbReference type="InterPro" id="IPR013762">
    <property type="entry name" value="Integrase-like_cat_sf"/>
</dbReference>
<evidence type="ECO:0000313" key="4">
    <source>
        <dbReference type="EMBL" id="ABQ52040.1"/>
    </source>
</evidence>
<organism evidence="4 5">
    <name type="scientific">Spodoptera litura granulovirus</name>
    <dbReference type="NCBI Taxonomy" id="359919"/>
    <lineage>
        <taxon>Viruses</taxon>
        <taxon>Viruses incertae sedis</taxon>
        <taxon>Naldaviricetes</taxon>
        <taxon>Lefavirales</taxon>
        <taxon>Baculoviridae</taxon>
        <taxon>Betabaculovirus</taxon>
        <taxon>Betabaculovirus spliturae</taxon>
    </lineage>
</organism>
<proteinExistence type="inferred from homology"/>
<dbReference type="GO" id="GO:0006310">
    <property type="term" value="P:DNA recombination"/>
    <property type="evidence" value="ECO:0007669"/>
    <property type="project" value="UniProtKB-KW"/>
</dbReference>
<dbReference type="InterPro" id="IPR011010">
    <property type="entry name" value="DNA_brk_join_enz"/>
</dbReference>
<accession>A5IZU9</accession>
<dbReference type="Pfam" id="PF00589">
    <property type="entry name" value="Phage_integrase"/>
    <property type="match status" value="1"/>
</dbReference>
<sequence length="372" mass="43351">MSLNTKTTIRSLRNYEVWRIVIKRNPLYPKTFEAAIERQKRGDEVQPVVNGKRNIWLPHKKDQEYKESTITEFQSIFLKVVYCLIDDKDLENYAFYDVDKELNSLLQPTEPIVELEDFIERLLETSSISKKRLQATINFYTNCMKLPRYYIPSNVELPKDKKMKKIKEMNKTIVLRDDFIEPISNYIDSELRYANCYTNTSLTRAAIAFNIIKGTGLRITNAYQITLKDLEQIYEKGEHKVLGLKTKHSRVDFNYVTCKDKKALKTAIDMYKKCPVDLLNKISSKSPTKFVDFKNLLDAVFGDTRDNEYKSTMIRNYVADTMLAKGLTLSKTSKMMNHKSIKATRFYINKYHPGPTIYSDSSDDEETIVSMG</sequence>
<evidence type="ECO:0000256" key="1">
    <source>
        <dbReference type="ARBA" id="ARBA00008857"/>
    </source>
</evidence>
<dbReference type="OrthoDB" id="5217at10239"/>
<keyword evidence="2" id="KW-0233">DNA recombination</keyword>
<evidence type="ECO:0000259" key="3">
    <source>
        <dbReference type="Pfam" id="PF00589"/>
    </source>
</evidence>
<dbReference type="GeneID" id="5184215"/>
<gene>
    <name evidence="4" type="primary">vlf</name>
    <name evidence="4" type="ORF">SlGVgp097</name>
</gene>
<name>A5IZU9_9BBAC</name>
<dbReference type="RefSeq" id="YP_001257048.1">
    <property type="nucleotide sequence ID" value="NC_009503.1"/>
</dbReference>
<dbReference type="Proteomes" id="UP000202782">
    <property type="component" value="Segment"/>
</dbReference>
<comment type="similarity">
    <text evidence="1">Belongs to the 'phage' integrase family.</text>
</comment>
<reference evidence="4 5" key="1">
    <citation type="journal article" date="2008" name="J. Microbiol.">
        <title>Molecular and phylogenetic characterization of Spodoptera litura granulovirus.</title>
        <authorList>
            <person name="Wang Y."/>
            <person name="Choi J.Y."/>
            <person name="Roh J.Y."/>
            <person name="Woo S.D."/>
            <person name="Jin B.R."/>
            <person name="Je Y.H."/>
        </authorList>
    </citation>
    <scope>NUCLEOTIDE SEQUENCE [LARGE SCALE GENOMIC DNA]</scope>
    <source>
        <strain evidence="4">SlGV-K1</strain>
    </source>
</reference>
<feature type="domain" description="Tyr recombinase" evidence="3">
    <location>
        <begin position="195"/>
        <end position="350"/>
    </location>
</feature>
<keyword evidence="5" id="KW-1185">Reference proteome</keyword>
<dbReference type="GO" id="GO:0003677">
    <property type="term" value="F:DNA binding"/>
    <property type="evidence" value="ECO:0007669"/>
    <property type="project" value="InterPro"/>
</dbReference>
<protein>
    <submittedName>
        <fullName evidence="4">Vlf</fullName>
    </submittedName>
</protein>
<evidence type="ECO:0000313" key="5">
    <source>
        <dbReference type="Proteomes" id="UP000202782"/>
    </source>
</evidence>
<dbReference type="InterPro" id="IPR002104">
    <property type="entry name" value="Integrase_catalytic"/>
</dbReference>